<dbReference type="InterPro" id="IPR011990">
    <property type="entry name" value="TPR-like_helical_dom_sf"/>
</dbReference>
<sequence length="959" mass="111794">MKISLRTCLFFLLFGVNVNVFSQFLGIENPYFKAAKQAGVEGDFRKSADLCLQGLKKSPSDNDLRQQLGKSYMQLKELDSARFFLSKVVNEDEDNIPARQYLVNVEYQSKRYSSAICYVNELLEKKPYTKELWLKKISIYKEIGNYGEIKRSIKRLRDIFPNDTVVEKQYNFIMSQEGFKVAKTGNADEAKKIYLNILEESPDDKNIYISLINLETNQGSLNSALEYAERGLKYYPNDLELIKKKIGILEALKRYDVAISYLKSKNNDVPKDFFNKIERYLVSEAARFYENTDPYILHQKSYALDRNRNSYHYLLNKSIERGYYNESLKLIEQGLLRYPNDKDLLVKQMFIYKKQNNISKYYESVYTLYERYPEDYDIRQEYASVLLSEAKEYTSQKQYQAALDNYFILLKFSEFSEIANNNIFVVYTLQNNTTGALSQIDAMIESEPEKKINLVKKAELLKDIKDFDAALSIVNSLILEFPEEKKYKTQYVYYSDLYMKDLITDELYYKALPVADKSLEVDRTNKLTYNYAINASSAMKKYDKMLVYTDSAVYHYPDDIDLKLKRIAAYSNLKNHQKATELLEELENKYPQDIRVKGVLVEERYKLATNAEKNEDYDTANTLYNSILLLDSLNIPTYQRLVNLSINQKDYTNAMVYVDRALEIDPNPEQKFFLYKKGVVYEMTEDFEKAYEYQKMKEDVDLNDHLDYLLSKKMKNILGINYLKVYSGQESFTSAVAGIYYQRILKKNTYGLRLNYASKESDGVGLQLQGEWSHKFSSTFYTQLDAYIGNLYFPKFKISGTAYKYLKNDWEVGLGVGLTKVPTGKEFFNVQGILSKDIGDFWLNARLNVLFSEGAVYNNWFGQARYNINGNGDYFVAMASTGNAPQEDRATNFQINTFLTYTNSMVGAGYRWNHKHKYTYGIQGNWYNFYIPGTTNNGLPVPSSRVDQYHLLFVIQTKF</sequence>
<accession>A0ABT8VS00</accession>
<dbReference type="PROSITE" id="PS50005">
    <property type="entry name" value="TPR"/>
    <property type="match status" value="1"/>
</dbReference>
<organism evidence="5 6">
    <name type="scientific">Wenyingzhuangia gilva</name>
    <dbReference type="NCBI Taxonomy" id="3057677"/>
    <lineage>
        <taxon>Bacteria</taxon>
        <taxon>Pseudomonadati</taxon>
        <taxon>Bacteroidota</taxon>
        <taxon>Flavobacteriia</taxon>
        <taxon>Flavobacteriales</taxon>
        <taxon>Flavobacteriaceae</taxon>
        <taxon>Wenyingzhuangia</taxon>
    </lineage>
</organism>
<feature type="repeat" description="TPR" evidence="3">
    <location>
        <begin position="635"/>
        <end position="668"/>
    </location>
</feature>
<evidence type="ECO:0000256" key="3">
    <source>
        <dbReference type="PROSITE-ProRule" id="PRU00339"/>
    </source>
</evidence>
<protein>
    <recommendedName>
        <fullName evidence="4">YaiO beta-barrel domain-containing protein</fullName>
    </recommendedName>
</protein>
<dbReference type="Pfam" id="PF19413">
    <property type="entry name" value="YaiO"/>
    <property type="match status" value="1"/>
</dbReference>
<proteinExistence type="predicted"/>
<name>A0ABT8VS00_9FLAO</name>
<evidence type="ECO:0000259" key="4">
    <source>
        <dbReference type="Pfam" id="PF19413"/>
    </source>
</evidence>
<keyword evidence="2 3" id="KW-0802">TPR repeat</keyword>
<dbReference type="InterPro" id="IPR019734">
    <property type="entry name" value="TPR_rpt"/>
</dbReference>
<dbReference type="PANTHER" id="PTHR44943:SF8">
    <property type="entry name" value="TPR REPEAT-CONTAINING PROTEIN MJ0263"/>
    <property type="match status" value="1"/>
</dbReference>
<dbReference type="PANTHER" id="PTHR44943">
    <property type="entry name" value="CELLULOSE SYNTHASE OPERON PROTEIN C"/>
    <property type="match status" value="1"/>
</dbReference>
<feature type="domain" description="YaiO beta-barrel" evidence="4">
    <location>
        <begin position="715"/>
        <end position="886"/>
    </location>
</feature>
<evidence type="ECO:0000256" key="1">
    <source>
        <dbReference type="ARBA" id="ARBA00022737"/>
    </source>
</evidence>
<evidence type="ECO:0000313" key="5">
    <source>
        <dbReference type="EMBL" id="MDO3694712.1"/>
    </source>
</evidence>
<keyword evidence="1" id="KW-0677">Repeat</keyword>
<gene>
    <name evidence="5" type="ORF">QVZ41_07635</name>
</gene>
<dbReference type="InterPro" id="IPR051685">
    <property type="entry name" value="Ycf3/AcsC/BcsC/TPR_MFPF"/>
</dbReference>
<reference evidence="5" key="1">
    <citation type="submission" date="2023-07" db="EMBL/GenBank/DDBJ databases">
        <title>Wenyingzhuangia sp. chi5 genome sequencing and assembly.</title>
        <authorList>
            <person name="Park S."/>
        </authorList>
    </citation>
    <scope>NUCLEOTIDE SEQUENCE</scope>
    <source>
        <strain evidence="5">Chi5</strain>
    </source>
</reference>
<dbReference type="Gene3D" id="1.25.40.10">
    <property type="entry name" value="Tetratricopeptide repeat domain"/>
    <property type="match status" value="3"/>
</dbReference>
<dbReference type="InterPro" id="IPR030887">
    <property type="entry name" value="Beta-barrel_YaiO"/>
</dbReference>
<dbReference type="EMBL" id="JAUMIT010000003">
    <property type="protein sequence ID" value="MDO3694712.1"/>
    <property type="molecule type" value="Genomic_DNA"/>
</dbReference>
<keyword evidence="6" id="KW-1185">Reference proteome</keyword>
<dbReference type="SMART" id="SM00028">
    <property type="entry name" value="TPR"/>
    <property type="match status" value="7"/>
</dbReference>
<dbReference type="Pfam" id="PF13181">
    <property type="entry name" value="TPR_8"/>
    <property type="match status" value="2"/>
</dbReference>
<dbReference type="SUPFAM" id="SSF48452">
    <property type="entry name" value="TPR-like"/>
    <property type="match status" value="2"/>
</dbReference>
<comment type="caution">
    <text evidence="5">The sequence shown here is derived from an EMBL/GenBank/DDBJ whole genome shotgun (WGS) entry which is preliminary data.</text>
</comment>
<dbReference type="Proteomes" id="UP001168642">
    <property type="component" value="Unassembled WGS sequence"/>
</dbReference>
<evidence type="ECO:0000313" key="6">
    <source>
        <dbReference type="Proteomes" id="UP001168642"/>
    </source>
</evidence>
<dbReference type="RefSeq" id="WP_302883964.1">
    <property type="nucleotide sequence ID" value="NZ_JAUMIT010000003.1"/>
</dbReference>
<evidence type="ECO:0000256" key="2">
    <source>
        <dbReference type="ARBA" id="ARBA00022803"/>
    </source>
</evidence>